<evidence type="ECO:0000256" key="5">
    <source>
        <dbReference type="ARBA" id="ARBA00022692"/>
    </source>
</evidence>
<keyword evidence="6 9" id="KW-1133">Transmembrane helix</keyword>
<comment type="similarity">
    <text evidence="8">Belongs to the TsuA/YedE (TC 9.B.102) family.</text>
</comment>
<feature type="transmembrane region" description="Helical" evidence="9">
    <location>
        <begin position="115"/>
        <end position="140"/>
    </location>
</feature>
<evidence type="ECO:0000256" key="7">
    <source>
        <dbReference type="ARBA" id="ARBA00023136"/>
    </source>
</evidence>
<feature type="transmembrane region" description="Helical" evidence="9">
    <location>
        <begin position="161"/>
        <end position="186"/>
    </location>
</feature>
<dbReference type="RefSeq" id="WP_262311533.1">
    <property type="nucleotide sequence ID" value="NZ_CP106679.1"/>
</dbReference>
<evidence type="ECO:0000256" key="9">
    <source>
        <dbReference type="SAM" id="Phobius"/>
    </source>
</evidence>
<evidence type="ECO:0000256" key="6">
    <source>
        <dbReference type="ARBA" id="ARBA00022989"/>
    </source>
</evidence>
<comment type="subcellular location">
    <subcellularLocation>
        <location evidence="1">Cell inner membrane</location>
        <topology evidence="1">Multi-pass membrane protein</topology>
    </subcellularLocation>
</comment>
<accession>A0ABY6CUA5</accession>
<dbReference type="PANTHER" id="PTHR30574">
    <property type="entry name" value="INNER MEMBRANE PROTEIN YEDE"/>
    <property type="match status" value="1"/>
</dbReference>
<sequence>MIEWMSQPWPWYVGGPLIAVVMITLLFFGKRFGISSNLETMCSMVGAGRWVDYFNVNWKDKIWNLVFVLGTLIGGYIAHTFLNNGDAVAISQSTIENLQSFSIQNPGAQYLPAELFSLSALLTIKGWIMLVGGGLLVGFGTRYAGGCTSGHAITGLSNLELPSLIAVVGFFIGGLIMTHLILPYLLTL</sequence>
<evidence type="ECO:0000256" key="8">
    <source>
        <dbReference type="ARBA" id="ARBA00035655"/>
    </source>
</evidence>
<keyword evidence="2" id="KW-0813">Transport</keyword>
<evidence type="ECO:0000313" key="11">
    <source>
        <dbReference type="Proteomes" id="UP001065174"/>
    </source>
</evidence>
<evidence type="ECO:0000313" key="10">
    <source>
        <dbReference type="EMBL" id="UXP34107.1"/>
    </source>
</evidence>
<proteinExistence type="inferred from homology"/>
<protein>
    <submittedName>
        <fullName evidence="10">YeeE/YedE family protein</fullName>
    </submittedName>
</protein>
<keyword evidence="3" id="KW-1003">Cell membrane</keyword>
<evidence type="ECO:0000256" key="3">
    <source>
        <dbReference type="ARBA" id="ARBA00022475"/>
    </source>
</evidence>
<evidence type="ECO:0000256" key="4">
    <source>
        <dbReference type="ARBA" id="ARBA00022519"/>
    </source>
</evidence>
<dbReference type="PANTHER" id="PTHR30574:SF1">
    <property type="entry name" value="SULPHUR TRANSPORT DOMAIN-CONTAINING PROTEIN"/>
    <property type="match status" value="1"/>
</dbReference>
<dbReference type="Proteomes" id="UP001065174">
    <property type="component" value="Chromosome"/>
</dbReference>
<evidence type="ECO:0000256" key="1">
    <source>
        <dbReference type="ARBA" id="ARBA00004429"/>
    </source>
</evidence>
<organism evidence="10 11">
    <name type="scientific">Reichenbachiella agarivorans</name>
    <dbReference type="NCBI Taxonomy" id="2979464"/>
    <lineage>
        <taxon>Bacteria</taxon>
        <taxon>Pseudomonadati</taxon>
        <taxon>Bacteroidota</taxon>
        <taxon>Cytophagia</taxon>
        <taxon>Cytophagales</taxon>
        <taxon>Reichenbachiellaceae</taxon>
        <taxon>Reichenbachiella</taxon>
    </lineage>
</organism>
<evidence type="ECO:0000256" key="2">
    <source>
        <dbReference type="ARBA" id="ARBA00022448"/>
    </source>
</evidence>
<feature type="transmembrane region" description="Helical" evidence="9">
    <location>
        <begin position="12"/>
        <end position="29"/>
    </location>
</feature>
<gene>
    <name evidence="10" type="ORF">N6H18_09140</name>
</gene>
<feature type="transmembrane region" description="Helical" evidence="9">
    <location>
        <begin position="62"/>
        <end position="82"/>
    </location>
</feature>
<keyword evidence="5 9" id="KW-0812">Transmembrane</keyword>
<keyword evidence="4" id="KW-0997">Cell inner membrane</keyword>
<dbReference type="InterPro" id="IPR007272">
    <property type="entry name" value="Sulf_transp_TsuA/YedE"/>
</dbReference>
<dbReference type="EMBL" id="CP106679">
    <property type="protein sequence ID" value="UXP34107.1"/>
    <property type="molecule type" value="Genomic_DNA"/>
</dbReference>
<keyword evidence="11" id="KW-1185">Reference proteome</keyword>
<reference evidence="10" key="1">
    <citation type="submission" date="2022-09" db="EMBL/GenBank/DDBJ databases">
        <title>Comparative genomics and taxonomic characterization of three novel marine species of genus Reichenbachiella exhibiting antioxidant and polysaccharide degradation activities.</title>
        <authorList>
            <person name="Muhammad N."/>
            <person name="Lee Y.-J."/>
            <person name="Ko J."/>
            <person name="Kim S.-G."/>
        </authorList>
    </citation>
    <scope>NUCLEOTIDE SEQUENCE</scope>
    <source>
        <strain evidence="10">BKB1-1</strain>
    </source>
</reference>
<dbReference type="Pfam" id="PF04143">
    <property type="entry name" value="Sulf_transp"/>
    <property type="match status" value="1"/>
</dbReference>
<name>A0ABY6CUA5_9BACT</name>
<keyword evidence="7 9" id="KW-0472">Membrane</keyword>